<evidence type="ECO:0000313" key="2">
    <source>
        <dbReference type="EMBL" id="TCT23094.1"/>
    </source>
</evidence>
<sequence>MPDMPETETEPAIVRSLRRLPPAEQHRLLEWSRGWGTIRYGELRGGRKIAAMLALTREHRAAWPLVKVMSLTLKVIIWDARSWTFRLGLGSLVATFMLLGNAAASIVALGGGIGLPLWLLIGAGGILIGLLADRIQTQRRKRQHTA</sequence>
<dbReference type="AlphaFoldDB" id="A0A4R3N2Y4"/>
<evidence type="ECO:0000313" key="3">
    <source>
        <dbReference type="Proteomes" id="UP000295717"/>
    </source>
</evidence>
<dbReference type="RefSeq" id="WP_132976200.1">
    <property type="nucleotide sequence ID" value="NZ_SMAO01000002.1"/>
</dbReference>
<organism evidence="2 3">
    <name type="scientific">Thiobaca trueperi</name>
    <dbReference type="NCBI Taxonomy" id="127458"/>
    <lineage>
        <taxon>Bacteria</taxon>
        <taxon>Pseudomonadati</taxon>
        <taxon>Pseudomonadota</taxon>
        <taxon>Gammaproteobacteria</taxon>
        <taxon>Chromatiales</taxon>
        <taxon>Chromatiaceae</taxon>
        <taxon>Thiobaca</taxon>
    </lineage>
</organism>
<feature type="transmembrane region" description="Helical" evidence="1">
    <location>
        <begin position="87"/>
        <end position="109"/>
    </location>
</feature>
<keyword evidence="1" id="KW-1133">Transmembrane helix</keyword>
<dbReference type="Proteomes" id="UP000295717">
    <property type="component" value="Unassembled WGS sequence"/>
</dbReference>
<keyword evidence="3" id="KW-1185">Reference proteome</keyword>
<reference evidence="2 3" key="1">
    <citation type="submission" date="2019-03" db="EMBL/GenBank/DDBJ databases">
        <title>Genomic Encyclopedia of Type Strains, Phase IV (KMG-IV): sequencing the most valuable type-strain genomes for metagenomic binning, comparative biology and taxonomic classification.</title>
        <authorList>
            <person name="Goeker M."/>
        </authorList>
    </citation>
    <scope>NUCLEOTIDE SEQUENCE [LARGE SCALE GENOMIC DNA]</scope>
    <source>
        <strain evidence="2 3">DSM 13587</strain>
    </source>
</reference>
<gene>
    <name evidence="2" type="ORF">EDC35_102431</name>
</gene>
<name>A0A4R3N2Y4_9GAMM</name>
<keyword evidence="1" id="KW-0472">Membrane</keyword>
<proteinExistence type="predicted"/>
<dbReference type="OrthoDB" id="5769431at2"/>
<keyword evidence="1" id="KW-0812">Transmembrane</keyword>
<dbReference type="EMBL" id="SMAO01000002">
    <property type="protein sequence ID" value="TCT23094.1"/>
    <property type="molecule type" value="Genomic_DNA"/>
</dbReference>
<feature type="transmembrane region" description="Helical" evidence="1">
    <location>
        <begin position="115"/>
        <end position="132"/>
    </location>
</feature>
<comment type="caution">
    <text evidence="2">The sequence shown here is derived from an EMBL/GenBank/DDBJ whole genome shotgun (WGS) entry which is preliminary data.</text>
</comment>
<evidence type="ECO:0000256" key="1">
    <source>
        <dbReference type="SAM" id="Phobius"/>
    </source>
</evidence>
<accession>A0A4R3N2Y4</accession>
<protein>
    <submittedName>
        <fullName evidence="2">Uncharacterized protein</fullName>
    </submittedName>
</protein>